<keyword evidence="2" id="KW-1133">Transmembrane helix</keyword>
<keyword evidence="2" id="KW-0812">Transmembrane</keyword>
<protein>
    <recommendedName>
        <fullName evidence="5">Fragile site-associated protein C-terminal domain-containing protein</fullName>
    </recommendedName>
</protein>
<feature type="region of interest" description="Disordered" evidence="1">
    <location>
        <begin position="1174"/>
        <end position="1231"/>
    </location>
</feature>
<keyword evidence="2" id="KW-0472">Membrane</keyword>
<sequence length="2910" mass="329497">MRDHHRGDKQGAWVDQEPSVVIKKEAILLSKLRHVPTRRANGPLMGTSMDVPMIDIISLVVFSLSPYSIVTKSQTVDYSSLSKGKLTNFSRDTTQADSHKQMNSTSRDQLLHESYNENTFYPRITEATNEMSDNGIALVRQQPVFMFAVACVLLALIVVYIVFYSSITIGLLVTRVVALFSPEGTYIKIGALSINIFSGRISFGDVKFATKDYEIRVIDCVVMVKWWLTGKRPKSQHANPAESRMFIQIYGLEYLVYNNSSKYDHIRELLRKRQENPTAVEDDVILQQLLPSVDAYQTSFYYQIFPTTKIQIRKGCAYIGNPYLPCMVVLTLQRATIIHSIGPATFVEDDYYQSLYEIDCKRVVGFIASNPDYNGQELKVERTVKIREDVVQYAFEAFRTFYQDLRLAMINPDEQFADSSYIPRRTRDDQEWHGLGRYRNTKGDHQAYHHFAIFPTVHVTFISDVAGPIQSARYRFNPNTSPKYHVILSCGESRKKGIDSGDEPTLYYGPWINRHRGIIQGFFFPPDYQNAAQPDLSQGKPRPYAFLEIDLKFPEGLKVVLPFQSMEAGNVTENYNFTMTCQEATIHYKQPQFRFGNEKDYQSKIDIVTTSCEMTSDLMDFEKPFLVANHFQMGCALQHSTTWNGTVDWRFSLDFDGIRLFIVNRYFSLFKFLSQDWTAGNVPPDLAYFIPIRYFFDIRFGKFELLFNVNERNLTTELNDLESNAHYILGGTGLKATVLLPFERYRSLRTDISFDIRATNVRARLRLPQGNSVHKHYHVPPPPPSTTLDWTPTQGIDFITTETLSFNGTYSYSTQKIGNVMDSLKLYVSTGISSICLHGFFIPYLLFLKDNYFGQCTALRGVGRKVTRATSGESSVKIDIKSPEIMLLSPDVMRSPDLAQSRAEAPQSENNEFEVYLCYELQECTMVLPTELYNRDRCESIQLSACVIELRNVPKFMDLFVKMEMMYLKNETPMGPIFTKYAQRNPLNVDGITLRMHSMYGPMPTKNTYSTHFDIIIGDIIGHATYDHLMNLSSWASNFGYQKSNADDRVIEKLPPQFDPCLDITDVTIRKVIVSIWNETSVSEIRLENGLVYNSTALACESHDQKSNVEIPSFLFQQLMTRNPQSGSDRQWYQIARVDTSVHMSTTEKKSDGSMVKQLEFLVTEDANERRLGFLWEDGEPEPDIISTDDTLTDSKEEDPPSEEEVPASPEPRSARVSRQNSSRHSLRSALTNSDNTLFTANDLTDDSAYATADEDNNSTDEDMDIDDNFRASDAYSFLQPKAREGDQDPRSILQEMLRAYVIGSDMKNPMAGPIFRDSKRVFFEEENEKVEQKSSFLDITGKPRPILNGKKMRTEEKRGAWKIKENEKGTDKKCVVVDVTRTLDVLITPYFLTSLTSIVQVVTKKSPTFSAALDGLQRASANYVQNLHTTPYSSSDICVSISDIQLSMVNGCGRPHWVNQFETPAPLSESVKTVVSIRDVIAVYHGKYAYASSLLMNPRDRAAATSNSELVEATGSLSVSKFSLQTFDLKDAAGLDVSVSMEKPLISMTVEAVEVASQSSESRDCLIRLRLIPEKDRKGDVMNGGGLLEIRKVQLDMDGRSMHMFPHVTMPWIKGCMDLTKMVGEASQRQQEWFRSEILHTLSSTTNPDVPDTLSNNLQSLHLSTELGEGNLTYPSYKSRIHWRDISVIRQCCQYRRGEVTAVQYEGKAPSAVLMDSVKQSRIQPLSSCLSGNSTILSTFQSTKEKKKKGGVEFDWRFKLGSLSFNSDYVHDIARLEIGGAAMDGHAYYREDIRERLPAITLPSKSLRKVTDDVTPSRSINAVQDVIINSRLTSIYTFVFPQFVASLTRIIEVFLEQVEIDTHPDDGEENPVDISSPLSAVDSKNSVKSTNVPSNPKSVDSLEAIPTKKILTIATQVGISIQTWRSEFGGGNRGNPDTKAVVDVQHINWLFTQTAGPKGNSQHPTVLWKYIWSMDKICTKIQSPRPVSSRNREEIPIISLNVDRVVVNHILLQPKKSATQLHDVMLMCRDVSVPFSMSKMSIIKPYLNSWIYVRELSKGVAGDTTEKKSNGDPLHLRARVDIEDISISTEDKLPFLFQYRMERFSMVYVPLQYDRTMVDYSFQAKLKGQRLTATGKKNSIVAQELKTEVPLPDVLTRLMLEAVKGDSTVQIVKGWLQISEIKNGVTAQMLSDLLLFHANLTQQYKNLVEKWLAYAKQKKDSMREKRKSMRNLPPEKKSFTERFSYDIIVQFKGIDIRIISPNSFVCLQTGVLDLQVRKLVDMLTPNVDIILRNMEVSLGNNETAYVSLRTSISIRNHPPSSDQVDAANKSSLRRNTLFNSNSIFYKKREAIFESVYVHIQSTIITVETDVMDRSADFWLHYENVFKSHAAQKDALRRTLNKRQMKKVLESVESSSQPVVHSTDISLFIRFEHAAIVVPYRCRSLVSPAFVIGLQSFQLIGKTEGSDVKLSDHRNVYSRCEFNNFTMKFLNEHKRPPHVGTWRVKKDSDQSLYNELHLSNFMNYANISQGNCLLAARVSKMARTATISINAQSSGLILHLDELILTHVMSLYNCGLESQDRWMDFVEKRMEGKAHKPKVETPEKQKPITLEANVNLKTTDFGRCSLYVKNKNNTAKPSVETFPFPPFRISIHQYLSPNLSNSRNVSSTNAIIVLESSNLQLSPTSVTFFRKTVNLANLETSKLNRRQRAKPVDVDDKKNAEQQEGSGTLSLQLKKTTIELLCSNATEVKGFIEIGPIELFCSRSLKESPELPGICVSTVNFTLKIHQVGVRVAHPSFSEDQFAVGFSNLVVAVGQLTSPSNGLILSLACFLEQYYTRVSMRHLDEILLFGQVWAAAAGGRGKRTGSSVFLSTPQHERPPSTDKNRPSLYGYIRVGSTNSQESGVQITIDF</sequence>
<evidence type="ECO:0008006" key="5">
    <source>
        <dbReference type="Google" id="ProtNLM"/>
    </source>
</evidence>
<feature type="compositionally biased region" description="Basic and acidic residues" evidence="1">
    <location>
        <begin position="2710"/>
        <end position="2721"/>
    </location>
</feature>
<comment type="caution">
    <text evidence="3">The sequence shown here is derived from an EMBL/GenBank/DDBJ whole genome shotgun (WGS) entry which is preliminary data.</text>
</comment>
<dbReference type="PANTHER" id="PTHR32085">
    <property type="entry name" value="PROTEIN CSF1"/>
    <property type="match status" value="1"/>
</dbReference>
<evidence type="ECO:0000256" key="2">
    <source>
        <dbReference type="SAM" id="Phobius"/>
    </source>
</evidence>
<evidence type="ECO:0000313" key="3">
    <source>
        <dbReference type="EMBL" id="PRP87385.1"/>
    </source>
</evidence>
<accession>A0A2P6NTT1</accession>
<gene>
    <name evidence="3" type="ORF">PROFUN_01647</name>
</gene>
<proteinExistence type="predicted"/>
<dbReference type="PANTHER" id="PTHR32085:SF3">
    <property type="entry name" value="PROTEIN CSF1"/>
    <property type="match status" value="1"/>
</dbReference>
<dbReference type="GO" id="GO:0016020">
    <property type="term" value="C:membrane"/>
    <property type="evidence" value="ECO:0007669"/>
    <property type="project" value="InterPro"/>
</dbReference>
<feature type="region of interest" description="Disordered" evidence="1">
    <location>
        <begin position="2865"/>
        <end position="2887"/>
    </location>
</feature>
<name>A0A2P6NTT1_9EUKA</name>
<feature type="compositionally biased region" description="Basic and acidic residues" evidence="1">
    <location>
        <begin position="2874"/>
        <end position="2885"/>
    </location>
</feature>
<feature type="transmembrane region" description="Helical" evidence="2">
    <location>
        <begin position="144"/>
        <end position="173"/>
    </location>
</feature>
<feature type="compositionally biased region" description="Polar residues" evidence="1">
    <location>
        <begin position="1877"/>
        <end position="1897"/>
    </location>
</feature>
<dbReference type="EMBL" id="MDYQ01000021">
    <property type="protein sequence ID" value="PRP87385.1"/>
    <property type="molecule type" value="Genomic_DNA"/>
</dbReference>
<feature type="region of interest" description="Disordered" evidence="1">
    <location>
        <begin position="2706"/>
        <end position="2726"/>
    </location>
</feature>
<evidence type="ECO:0000313" key="4">
    <source>
        <dbReference type="Proteomes" id="UP000241769"/>
    </source>
</evidence>
<feature type="region of interest" description="Disordered" evidence="1">
    <location>
        <begin position="1863"/>
        <end position="1897"/>
    </location>
</feature>
<dbReference type="Proteomes" id="UP000241769">
    <property type="component" value="Unassembled WGS sequence"/>
</dbReference>
<dbReference type="OrthoDB" id="17946at2759"/>
<feature type="non-terminal residue" evidence="3">
    <location>
        <position position="2910"/>
    </location>
</feature>
<dbReference type="GO" id="GO:0006113">
    <property type="term" value="P:fermentation"/>
    <property type="evidence" value="ECO:0007669"/>
    <property type="project" value="InterPro"/>
</dbReference>
<feature type="compositionally biased region" description="Polar residues" evidence="1">
    <location>
        <begin position="1217"/>
        <end position="1231"/>
    </location>
</feature>
<evidence type="ECO:0000256" key="1">
    <source>
        <dbReference type="SAM" id="MobiDB-lite"/>
    </source>
</evidence>
<dbReference type="InterPro" id="IPR029636">
    <property type="entry name" value="Csf1"/>
</dbReference>
<organism evidence="3 4">
    <name type="scientific">Planoprotostelium fungivorum</name>
    <dbReference type="NCBI Taxonomy" id="1890364"/>
    <lineage>
        <taxon>Eukaryota</taxon>
        <taxon>Amoebozoa</taxon>
        <taxon>Evosea</taxon>
        <taxon>Variosea</taxon>
        <taxon>Cavosteliida</taxon>
        <taxon>Cavosteliaceae</taxon>
        <taxon>Planoprotostelium</taxon>
    </lineage>
</organism>
<reference evidence="3 4" key="1">
    <citation type="journal article" date="2018" name="Genome Biol. Evol.">
        <title>Multiple Roots of Fruiting Body Formation in Amoebozoa.</title>
        <authorList>
            <person name="Hillmann F."/>
            <person name="Forbes G."/>
            <person name="Novohradska S."/>
            <person name="Ferling I."/>
            <person name="Riege K."/>
            <person name="Groth M."/>
            <person name="Westermann M."/>
            <person name="Marz M."/>
            <person name="Spaller T."/>
            <person name="Winckler T."/>
            <person name="Schaap P."/>
            <person name="Glockner G."/>
        </authorList>
    </citation>
    <scope>NUCLEOTIDE SEQUENCE [LARGE SCALE GENOMIC DNA]</scope>
    <source>
        <strain evidence="3 4">Jena</strain>
    </source>
</reference>
<dbReference type="InParanoid" id="A0A2P6NTT1"/>
<keyword evidence="4" id="KW-1185">Reference proteome</keyword>